<keyword evidence="3" id="KW-0255">Endonuclease</keyword>
<keyword evidence="3" id="KW-0540">Nuclease</keyword>
<dbReference type="GeneID" id="30522986"/>
<geneLocation type="plastid" evidence="3"/>
<dbReference type="RefSeq" id="YP_009329520.1">
    <property type="nucleotide sequence ID" value="NC_032109.1"/>
</dbReference>
<gene>
    <name evidence="3" type="primary">orf872</name>
    <name evidence="4" type="synonym">orf34</name>
</gene>
<name>A0A1L2M568_9CHLO</name>
<dbReference type="PANTHER" id="PTHR36181">
    <property type="entry name" value="INTRON-ENCODED ENDONUCLEASE AI3-RELATED"/>
    <property type="match status" value="1"/>
</dbReference>
<feature type="domain" description="Homing endonuclease LAGLIDADG" evidence="2">
    <location>
        <begin position="10"/>
        <end position="114"/>
    </location>
</feature>
<dbReference type="Pfam" id="PF00961">
    <property type="entry name" value="LAGLIDADG_1"/>
    <property type="match status" value="1"/>
</dbReference>
<reference evidence="3" key="1">
    <citation type="submission" date="2016-09" db="EMBL/GenBank/DDBJ databases">
        <title>The plastid genome of Polytoma uvella is the largest known among non-photosynthetic algae and plants and reveals contrasting evolutionary paths to nonphotosynthetic life styles.</title>
        <authorList>
            <person name="Figueroa-Martinez F.J."/>
            <person name="Nedelcu A."/>
            <person name="Smith D.R."/>
            <person name="Reyes-Prieto A."/>
        </authorList>
    </citation>
    <scope>NUCLEOTIDE SEQUENCE</scope>
    <source>
        <strain evidence="3">SAG 11-49</strain>
    </source>
</reference>
<accession>A0A1L2M568</accession>
<dbReference type="RefSeq" id="YP_009329559.1">
    <property type="nucleotide sequence ID" value="NC_032109.1"/>
</dbReference>
<keyword evidence="3" id="KW-0934">Plastid</keyword>
<dbReference type="EMBL" id="KX828176">
    <property type="protein sequence ID" value="APD80610.1"/>
    <property type="molecule type" value="Genomic_DNA"/>
</dbReference>
<proteinExistence type="predicted"/>
<protein>
    <submittedName>
        <fullName evidence="3">Putative LAGLIDADG homing endonuclease</fullName>
    </submittedName>
</protein>
<dbReference type="Gene3D" id="3.10.28.10">
    <property type="entry name" value="Homing endonucleases"/>
    <property type="match status" value="1"/>
</dbReference>
<evidence type="ECO:0000259" key="2">
    <source>
        <dbReference type="Pfam" id="PF00961"/>
    </source>
</evidence>
<dbReference type="InterPro" id="IPR027434">
    <property type="entry name" value="Homing_endonucl"/>
</dbReference>
<dbReference type="SUPFAM" id="SSF55608">
    <property type="entry name" value="Homing endonucleases"/>
    <property type="match status" value="1"/>
</dbReference>
<evidence type="ECO:0000256" key="1">
    <source>
        <dbReference type="SAM" id="MobiDB-lite"/>
    </source>
</evidence>
<dbReference type="InterPro" id="IPR051289">
    <property type="entry name" value="LAGLIDADG_Endonuclease"/>
</dbReference>
<dbReference type="GO" id="GO:0004519">
    <property type="term" value="F:endonuclease activity"/>
    <property type="evidence" value="ECO:0007669"/>
    <property type="project" value="UniProtKB-KW"/>
</dbReference>
<dbReference type="AlphaFoldDB" id="A0A1L2M568"/>
<organism evidence="3">
    <name type="scientific">Chlamydomonas leiostraca</name>
    <dbReference type="NCBI Taxonomy" id="1034604"/>
    <lineage>
        <taxon>Eukaryota</taxon>
        <taxon>Viridiplantae</taxon>
        <taxon>Chlorophyta</taxon>
        <taxon>core chlorophytes</taxon>
        <taxon>Chlorophyceae</taxon>
        <taxon>CS clade</taxon>
        <taxon>Chlamydomonadales</taxon>
        <taxon>Chlamydomonadaceae</taxon>
        <taxon>Chlamydomonas</taxon>
    </lineage>
</organism>
<evidence type="ECO:0000313" key="4">
    <source>
        <dbReference type="EMBL" id="APD80648.1"/>
    </source>
</evidence>
<evidence type="ECO:0000313" key="3">
    <source>
        <dbReference type="EMBL" id="APD80610.1"/>
    </source>
</evidence>
<dbReference type="PANTHER" id="PTHR36181:SF2">
    <property type="entry name" value="INTRON-ENCODED ENDONUCLEASE AI3-RELATED"/>
    <property type="match status" value="1"/>
</dbReference>
<dbReference type="InterPro" id="IPR004860">
    <property type="entry name" value="LAGLIDADG_dom"/>
</dbReference>
<feature type="region of interest" description="Disordered" evidence="1">
    <location>
        <begin position="146"/>
        <end position="172"/>
    </location>
</feature>
<dbReference type="EMBL" id="KX828176">
    <property type="protein sequence ID" value="APD80648.1"/>
    <property type="molecule type" value="Genomic_DNA"/>
</dbReference>
<dbReference type="GO" id="GO:0005739">
    <property type="term" value="C:mitochondrion"/>
    <property type="evidence" value="ECO:0007669"/>
    <property type="project" value="UniProtKB-ARBA"/>
</dbReference>
<dbReference type="GeneID" id="30522984"/>
<sequence length="172" mass="19793">MTTNLDTQWIVGFVDGEGCFNLDVHIQKDMKWGIQMQPEFTVVQIEYDVQILHALKAHFGCGSVAVNRRDATSTRMHYRCKSVKDLKENILPFFEKHSLKTKKGVEFRKFREIVNLMDSGYHNQSLKNFLEIVDKGAALRVRVSTPNPTKQRTKVDEQLQKLRAKSAADPNL</sequence>
<keyword evidence="3" id="KW-0378">Hydrolase</keyword>